<protein>
    <submittedName>
        <fullName evidence="1">Uncharacterized protein</fullName>
    </submittedName>
</protein>
<dbReference type="EMBL" id="JYDQ01000054">
    <property type="protein sequence ID" value="KRY17878.1"/>
    <property type="molecule type" value="Genomic_DNA"/>
</dbReference>
<evidence type="ECO:0000313" key="1">
    <source>
        <dbReference type="EMBL" id="KRY17878.1"/>
    </source>
</evidence>
<dbReference type="AlphaFoldDB" id="A0A0V0ZYW0"/>
<reference evidence="1 2" key="1">
    <citation type="submission" date="2015-01" db="EMBL/GenBank/DDBJ databases">
        <title>Evolution of Trichinella species and genotypes.</title>
        <authorList>
            <person name="Korhonen P.K."/>
            <person name="Edoardo P."/>
            <person name="Giuseppe L.R."/>
            <person name="Gasser R.B."/>
        </authorList>
    </citation>
    <scope>NUCLEOTIDE SEQUENCE [LARGE SCALE GENOMIC DNA]</scope>
    <source>
        <strain evidence="1">ISS2496</strain>
    </source>
</reference>
<sequence length="51" mass="5752">MANMTGVGLEIFNADKGECDLLFGQAEHKVLDPEARKVYAYLARKVYAYQI</sequence>
<proteinExistence type="predicted"/>
<comment type="caution">
    <text evidence="1">The sequence shown here is derived from an EMBL/GenBank/DDBJ whole genome shotgun (WGS) entry which is preliminary data.</text>
</comment>
<evidence type="ECO:0000313" key="2">
    <source>
        <dbReference type="Proteomes" id="UP000054783"/>
    </source>
</evidence>
<gene>
    <name evidence="1" type="ORF">T12_444</name>
</gene>
<accession>A0A0V0ZYW0</accession>
<organism evidence="1 2">
    <name type="scientific">Trichinella patagoniensis</name>
    <dbReference type="NCBI Taxonomy" id="990121"/>
    <lineage>
        <taxon>Eukaryota</taxon>
        <taxon>Metazoa</taxon>
        <taxon>Ecdysozoa</taxon>
        <taxon>Nematoda</taxon>
        <taxon>Enoplea</taxon>
        <taxon>Dorylaimia</taxon>
        <taxon>Trichinellida</taxon>
        <taxon>Trichinellidae</taxon>
        <taxon>Trichinella</taxon>
    </lineage>
</organism>
<keyword evidence="2" id="KW-1185">Reference proteome</keyword>
<dbReference type="Proteomes" id="UP000054783">
    <property type="component" value="Unassembled WGS sequence"/>
</dbReference>
<name>A0A0V0ZYW0_9BILA</name>